<gene>
    <name evidence="1" type="ORF">F5148DRAFT_1178816</name>
</gene>
<evidence type="ECO:0000313" key="1">
    <source>
        <dbReference type="EMBL" id="KAI9510485.1"/>
    </source>
</evidence>
<name>A0ACC0UFG5_9AGAM</name>
<dbReference type="EMBL" id="JAGFNK010000041">
    <property type="protein sequence ID" value="KAI9510485.1"/>
    <property type="molecule type" value="Genomic_DNA"/>
</dbReference>
<keyword evidence="2" id="KW-1185">Reference proteome</keyword>
<sequence length="181" mass="19579">MSNKDATNVLLGLLAATAASALSIPGIETTHWIVRALWLGSTIQSVCGALVGGLTSGLFYLFFDEDISQLQRLPQATCLLTLKTAGGAELLHEIDTLFWMPTTLIFRSGLLLTAGAFAFVATVDFGGQPRSYASRWPLAAVAMGPVVVFMVEFWWLMFRCSAKHRDFRLQASCRQGSGSTA</sequence>
<evidence type="ECO:0000313" key="2">
    <source>
        <dbReference type="Proteomes" id="UP001207468"/>
    </source>
</evidence>
<protein>
    <submittedName>
        <fullName evidence="1">Uncharacterized protein</fullName>
    </submittedName>
</protein>
<comment type="caution">
    <text evidence="1">The sequence shown here is derived from an EMBL/GenBank/DDBJ whole genome shotgun (WGS) entry which is preliminary data.</text>
</comment>
<dbReference type="Proteomes" id="UP001207468">
    <property type="component" value="Unassembled WGS sequence"/>
</dbReference>
<organism evidence="1 2">
    <name type="scientific">Russula earlei</name>
    <dbReference type="NCBI Taxonomy" id="71964"/>
    <lineage>
        <taxon>Eukaryota</taxon>
        <taxon>Fungi</taxon>
        <taxon>Dikarya</taxon>
        <taxon>Basidiomycota</taxon>
        <taxon>Agaricomycotina</taxon>
        <taxon>Agaricomycetes</taxon>
        <taxon>Russulales</taxon>
        <taxon>Russulaceae</taxon>
        <taxon>Russula</taxon>
    </lineage>
</organism>
<accession>A0ACC0UFG5</accession>
<proteinExistence type="predicted"/>
<reference evidence="1" key="1">
    <citation type="submission" date="2021-03" db="EMBL/GenBank/DDBJ databases">
        <title>Evolutionary priming and transition to the ectomycorrhizal habit in an iconic lineage of mushroom-forming fungi: is preadaptation a requirement?</title>
        <authorList>
            <consortium name="DOE Joint Genome Institute"/>
            <person name="Looney B.P."/>
            <person name="Miyauchi S."/>
            <person name="Morin E."/>
            <person name="Drula E."/>
            <person name="Courty P.E."/>
            <person name="Chicoki N."/>
            <person name="Fauchery L."/>
            <person name="Kohler A."/>
            <person name="Kuo A."/>
            <person name="LaButti K."/>
            <person name="Pangilinan J."/>
            <person name="Lipzen A."/>
            <person name="Riley R."/>
            <person name="Andreopoulos W."/>
            <person name="He G."/>
            <person name="Johnson J."/>
            <person name="Barry K.W."/>
            <person name="Grigoriev I.V."/>
            <person name="Nagy L."/>
            <person name="Hibbett D."/>
            <person name="Henrissat B."/>
            <person name="Matheny P.B."/>
            <person name="Labbe J."/>
            <person name="Martin A.F."/>
        </authorList>
    </citation>
    <scope>NUCLEOTIDE SEQUENCE</scope>
    <source>
        <strain evidence="1">BPL698</strain>
    </source>
</reference>